<dbReference type="RefSeq" id="WP_142713504.1">
    <property type="nucleotide sequence ID" value="NZ_FXTH01000003.1"/>
</dbReference>
<organism evidence="9 10">
    <name type="scientific">Fodinibius sediminis</name>
    <dbReference type="NCBI Taxonomy" id="1214077"/>
    <lineage>
        <taxon>Bacteria</taxon>
        <taxon>Pseudomonadati</taxon>
        <taxon>Balneolota</taxon>
        <taxon>Balneolia</taxon>
        <taxon>Balneolales</taxon>
        <taxon>Balneolaceae</taxon>
        <taxon>Fodinibius</taxon>
    </lineage>
</organism>
<dbReference type="Proteomes" id="UP000317593">
    <property type="component" value="Unassembled WGS sequence"/>
</dbReference>
<dbReference type="InterPro" id="IPR000644">
    <property type="entry name" value="CBS_dom"/>
</dbReference>
<dbReference type="EMBL" id="FXTH01000003">
    <property type="protein sequence ID" value="SMO49184.1"/>
    <property type="molecule type" value="Genomic_DNA"/>
</dbReference>
<gene>
    <name evidence="9" type="ORF">SAMN06265218_103296</name>
</gene>
<evidence type="ECO:0000256" key="4">
    <source>
        <dbReference type="ARBA" id="ARBA00022737"/>
    </source>
</evidence>
<dbReference type="InterPro" id="IPR046342">
    <property type="entry name" value="CBS_dom_sf"/>
</dbReference>
<dbReference type="InterPro" id="IPR051676">
    <property type="entry name" value="UPF0053_domain"/>
</dbReference>
<evidence type="ECO:0000313" key="9">
    <source>
        <dbReference type="EMBL" id="SMO49184.1"/>
    </source>
</evidence>
<dbReference type="AlphaFoldDB" id="A0A521BPV9"/>
<keyword evidence="10" id="KW-1185">Reference proteome</keyword>
<dbReference type="Pfam" id="PF00571">
    <property type="entry name" value="CBS"/>
    <property type="match status" value="2"/>
</dbReference>
<keyword evidence="3" id="KW-0812">Transmembrane</keyword>
<dbReference type="Pfam" id="PF01595">
    <property type="entry name" value="CNNM"/>
    <property type="match status" value="1"/>
</dbReference>
<name>A0A521BPV9_9BACT</name>
<evidence type="ECO:0000259" key="8">
    <source>
        <dbReference type="PROSITE" id="PS51371"/>
    </source>
</evidence>
<dbReference type="PANTHER" id="PTHR43099">
    <property type="entry name" value="UPF0053 PROTEIN YRKA"/>
    <property type="match status" value="1"/>
</dbReference>
<evidence type="ECO:0000256" key="7">
    <source>
        <dbReference type="PROSITE-ProRule" id="PRU00703"/>
    </source>
</evidence>
<dbReference type="InterPro" id="IPR002550">
    <property type="entry name" value="CNNM"/>
</dbReference>
<dbReference type="InterPro" id="IPR044751">
    <property type="entry name" value="Ion_transp-like_CBS"/>
</dbReference>
<keyword evidence="4" id="KW-0677">Repeat</keyword>
<feature type="domain" description="CBS" evidence="8">
    <location>
        <begin position="223"/>
        <end position="283"/>
    </location>
</feature>
<comment type="subcellular location">
    <subcellularLocation>
        <location evidence="1">Cell membrane</location>
        <topology evidence="1">Multi-pass membrane protein</topology>
    </subcellularLocation>
</comment>
<keyword evidence="2" id="KW-1003">Cell membrane</keyword>
<protein>
    <submittedName>
        <fullName evidence="9">Hemolysin, contains CBS domains</fullName>
    </submittedName>
</protein>
<evidence type="ECO:0000256" key="3">
    <source>
        <dbReference type="ARBA" id="ARBA00022692"/>
    </source>
</evidence>
<keyword evidence="7" id="KW-0129">CBS domain</keyword>
<sequence>MSYETAIRLVSGLLLLLANAFFVAAEFALTRLRQYPAGEFEGDGLLERAWEMTEQLEIYLTSCQIGITSTSILLGVVAEPAVTVLINSLIPAAEIGGFSSHTISIVLSIILINFVHTVWGEQTPTYLGVERAKGVARYCALPLKWWTYAIYPLLYFGDWITKATLRLFGIRMKRSWVEEEGASEATVQTQIVDLLKRKGLPEERRNEVVNALEIDEVPVRDIMVPEEEIVYLYSDRSLKDNLAIVQNNMRSRYPLMEESSGEFIGVLYTAELLGNVMELQQDRLTLEELSWADSRVADDMPVSDLIDFFQHHHQELALVTSEQRTVGLVTLTDALEAIVGHAEDPTDLKARLGGDHAAATETGEE</sequence>
<dbReference type="SUPFAM" id="SSF54631">
    <property type="entry name" value="CBS-domain pair"/>
    <property type="match status" value="1"/>
</dbReference>
<evidence type="ECO:0000256" key="5">
    <source>
        <dbReference type="ARBA" id="ARBA00022989"/>
    </source>
</evidence>
<keyword evidence="6" id="KW-0472">Membrane</keyword>
<dbReference type="PANTHER" id="PTHR43099:SF5">
    <property type="entry name" value="HLYC_CORC FAMILY TRANSPORTER"/>
    <property type="match status" value="1"/>
</dbReference>
<evidence type="ECO:0000256" key="2">
    <source>
        <dbReference type="ARBA" id="ARBA00022475"/>
    </source>
</evidence>
<keyword evidence="5" id="KW-1133">Transmembrane helix</keyword>
<evidence type="ECO:0000256" key="1">
    <source>
        <dbReference type="ARBA" id="ARBA00004651"/>
    </source>
</evidence>
<reference evidence="9 10" key="1">
    <citation type="submission" date="2017-05" db="EMBL/GenBank/DDBJ databases">
        <authorList>
            <person name="Varghese N."/>
            <person name="Submissions S."/>
        </authorList>
    </citation>
    <scope>NUCLEOTIDE SEQUENCE [LARGE SCALE GENOMIC DNA]</scope>
    <source>
        <strain evidence="9 10">DSM 21194</strain>
    </source>
</reference>
<dbReference type="Gene3D" id="3.10.580.10">
    <property type="entry name" value="CBS-domain"/>
    <property type="match status" value="1"/>
</dbReference>
<dbReference type="GO" id="GO:0005886">
    <property type="term" value="C:plasma membrane"/>
    <property type="evidence" value="ECO:0007669"/>
    <property type="project" value="UniProtKB-SubCell"/>
</dbReference>
<evidence type="ECO:0000313" key="10">
    <source>
        <dbReference type="Proteomes" id="UP000317593"/>
    </source>
</evidence>
<accession>A0A521BPV9</accession>
<evidence type="ECO:0000256" key="6">
    <source>
        <dbReference type="ARBA" id="ARBA00023136"/>
    </source>
</evidence>
<proteinExistence type="predicted"/>
<dbReference type="OrthoDB" id="9798188at2"/>
<dbReference type="PROSITE" id="PS51371">
    <property type="entry name" value="CBS"/>
    <property type="match status" value="1"/>
</dbReference>
<dbReference type="CDD" id="cd04590">
    <property type="entry name" value="CBS_pair_CorC_HlyC_assoc"/>
    <property type="match status" value="1"/>
</dbReference>